<dbReference type="EMBL" id="RDQH01000343">
    <property type="protein sequence ID" value="RXH67367.1"/>
    <property type="molecule type" value="Genomic_DNA"/>
</dbReference>
<keyword evidence="2" id="KW-1185">Reference proteome</keyword>
<dbReference type="AlphaFoldDB" id="A0A498HDJ0"/>
<evidence type="ECO:0000313" key="2">
    <source>
        <dbReference type="Proteomes" id="UP000290289"/>
    </source>
</evidence>
<organism evidence="1 2">
    <name type="scientific">Malus domestica</name>
    <name type="common">Apple</name>
    <name type="synonym">Pyrus malus</name>
    <dbReference type="NCBI Taxonomy" id="3750"/>
    <lineage>
        <taxon>Eukaryota</taxon>
        <taxon>Viridiplantae</taxon>
        <taxon>Streptophyta</taxon>
        <taxon>Embryophyta</taxon>
        <taxon>Tracheophyta</taxon>
        <taxon>Spermatophyta</taxon>
        <taxon>Magnoliopsida</taxon>
        <taxon>eudicotyledons</taxon>
        <taxon>Gunneridae</taxon>
        <taxon>Pentapetalae</taxon>
        <taxon>rosids</taxon>
        <taxon>fabids</taxon>
        <taxon>Rosales</taxon>
        <taxon>Rosaceae</taxon>
        <taxon>Amygdaloideae</taxon>
        <taxon>Maleae</taxon>
        <taxon>Malus</taxon>
    </lineage>
</organism>
<dbReference type="Proteomes" id="UP000290289">
    <property type="component" value="Chromosome 17"/>
</dbReference>
<accession>A0A498HDJ0</accession>
<sequence>MRRDVPFRSTFGAPKTGGKRCSTGRVLGEFWFRLTPWNDLFHILQKSADHYTEAAMDEITILKQIAKGDLDDKKCVVKINGTRRLEL</sequence>
<protein>
    <submittedName>
        <fullName evidence="1">Uncharacterized protein</fullName>
    </submittedName>
</protein>
<comment type="caution">
    <text evidence="1">The sequence shown here is derived from an EMBL/GenBank/DDBJ whole genome shotgun (WGS) entry which is preliminary data.</text>
</comment>
<proteinExistence type="predicted"/>
<name>A0A498HDJ0_MALDO</name>
<reference evidence="1 2" key="1">
    <citation type="submission" date="2018-10" db="EMBL/GenBank/DDBJ databases">
        <title>A high-quality apple genome assembly.</title>
        <authorList>
            <person name="Hu J."/>
        </authorList>
    </citation>
    <scope>NUCLEOTIDE SEQUENCE [LARGE SCALE GENOMIC DNA]</scope>
    <source>
        <strain evidence="2">cv. HFTH1</strain>
        <tissue evidence="1">Young leaf</tissue>
    </source>
</reference>
<gene>
    <name evidence="1" type="ORF">DVH24_027514</name>
</gene>
<dbReference type="STRING" id="3750.A0A498HDJ0"/>
<evidence type="ECO:0000313" key="1">
    <source>
        <dbReference type="EMBL" id="RXH67367.1"/>
    </source>
</evidence>